<keyword evidence="2 3" id="KW-0808">Transferase</keyword>
<dbReference type="Gene3D" id="3.40.50.150">
    <property type="entry name" value="Vaccinia Virus protein VP39"/>
    <property type="match status" value="1"/>
</dbReference>
<proteinExistence type="predicted"/>
<dbReference type="EC" id="2.1.1.-" evidence="3"/>
<dbReference type="GO" id="GO:0052913">
    <property type="term" value="F:16S rRNA (guanine(966)-N(2))-methyltransferase activity"/>
    <property type="evidence" value="ECO:0007669"/>
    <property type="project" value="UniProtKB-EC"/>
</dbReference>
<keyword evidence="1 3" id="KW-0489">Methyltransferase</keyword>
<dbReference type="NCBIfam" id="TIGR00095">
    <property type="entry name" value="16S rRNA (guanine(966)-N(2))-methyltransferase RsmD"/>
    <property type="match status" value="1"/>
</dbReference>
<dbReference type="Pfam" id="PF03602">
    <property type="entry name" value="Cons_hypoth95"/>
    <property type="match status" value="1"/>
</dbReference>
<dbReference type="Proteomes" id="UP000289841">
    <property type="component" value="Chromosome"/>
</dbReference>
<dbReference type="PANTHER" id="PTHR43542:SF1">
    <property type="entry name" value="METHYLTRANSFERASE"/>
    <property type="match status" value="1"/>
</dbReference>
<gene>
    <name evidence="3" type="primary">rsmD</name>
    <name evidence="3" type="ORF">NCTC10138_01252</name>
</gene>
<dbReference type="KEGG" id="aaxa:NCTC10138_01252"/>
<dbReference type="EMBL" id="LR215048">
    <property type="protein sequence ID" value="VEU80864.1"/>
    <property type="molecule type" value="Genomic_DNA"/>
</dbReference>
<dbReference type="InterPro" id="IPR029063">
    <property type="entry name" value="SAM-dependent_MTases_sf"/>
</dbReference>
<evidence type="ECO:0000313" key="4">
    <source>
        <dbReference type="Proteomes" id="UP000289841"/>
    </source>
</evidence>
<dbReference type="CDD" id="cd02440">
    <property type="entry name" value="AdoMet_MTases"/>
    <property type="match status" value="1"/>
</dbReference>
<dbReference type="InterPro" id="IPR004398">
    <property type="entry name" value="RNA_MeTrfase_RsmD"/>
</dbReference>
<dbReference type="PROSITE" id="PS00092">
    <property type="entry name" value="N6_MTASE"/>
    <property type="match status" value="1"/>
</dbReference>
<keyword evidence="4" id="KW-1185">Reference proteome</keyword>
<evidence type="ECO:0000313" key="3">
    <source>
        <dbReference type="EMBL" id="VEU80864.1"/>
    </source>
</evidence>
<dbReference type="EC" id="2.1.1.171" evidence="3"/>
<evidence type="ECO:0000256" key="2">
    <source>
        <dbReference type="ARBA" id="ARBA00022679"/>
    </source>
</evidence>
<name>A0A449BEH8_HAPAX</name>
<accession>A0A449BEH8</accession>
<dbReference type="AlphaFoldDB" id="A0A449BEH8"/>
<evidence type="ECO:0000256" key="1">
    <source>
        <dbReference type="ARBA" id="ARBA00022603"/>
    </source>
</evidence>
<dbReference type="InterPro" id="IPR002052">
    <property type="entry name" value="DNA_methylase_N6_adenine_CS"/>
</dbReference>
<sequence>MIRIHAGKFKGNSIKRVGIDSTRETASMVREAVFNSLYQINGNVLDLFGGSGSYGFTALSLGASELTLVDVNKRACAVLNDNALKLNILNNVKIYNKDYETFLKINTEKFDLVFLDPPYNFNSYDKLLEKISNQTTKNAKIILETDKKTNIPEAFNDFIIIKNKTYGIKKIVIYSNNSD</sequence>
<protein>
    <submittedName>
        <fullName evidence="3">N6-adenine-specific methylase</fullName>
        <ecNumber evidence="3">2.1.1.-</ecNumber>
        <ecNumber evidence="3">2.1.1.171</ecNumber>
    </submittedName>
</protein>
<dbReference type="RefSeq" id="WP_026391120.1">
    <property type="nucleotide sequence ID" value="NZ_LR215048.1"/>
</dbReference>
<dbReference type="STRING" id="1278311.GCA_000428705_00243"/>
<dbReference type="GO" id="GO:0003676">
    <property type="term" value="F:nucleic acid binding"/>
    <property type="evidence" value="ECO:0007669"/>
    <property type="project" value="InterPro"/>
</dbReference>
<dbReference type="PANTHER" id="PTHR43542">
    <property type="entry name" value="METHYLTRANSFERASE"/>
    <property type="match status" value="1"/>
</dbReference>
<dbReference type="SUPFAM" id="SSF53335">
    <property type="entry name" value="S-adenosyl-L-methionine-dependent methyltransferases"/>
    <property type="match status" value="1"/>
</dbReference>
<dbReference type="OrthoDB" id="9803017at2"/>
<organism evidence="3 4">
    <name type="scientific">Haploplasma axanthum</name>
    <name type="common">Acholeplasma axanthum</name>
    <dbReference type="NCBI Taxonomy" id="29552"/>
    <lineage>
        <taxon>Bacteria</taxon>
        <taxon>Bacillati</taxon>
        <taxon>Mycoplasmatota</taxon>
        <taxon>Mollicutes</taxon>
        <taxon>Acholeplasmatales</taxon>
        <taxon>Acholeplasmataceae</taxon>
        <taxon>Haploplasma</taxon>
    </lineage>
</organism>
<dbReference type="PIRSF" id="PIRSF004553">
    <property type="entry name" value="CHP00095"/>
    <property type="match status" value="1"/>
</dbReference>
<reference evidence="3 4" key="1">
    <citation type="submission" date="2019-01" db="EMBL/GenBank/DDBJ databases">
        <authorList>
            <consortium name="Pathogen Informatics"/>
        </authorList>
    </citation>
    <scope>NUCLEOTIDE SEQUENCE [LARGE SCALE GENOMIC DNA]</scope>
    <source>
        <strain evidence="3 4">NCTC10138</strain>
    </source>
</reference>